<dbReference type="Pfam" id="PF18730">
    <property type="entry name" value="HEPN_Cthe2314"/>
    <property type="match status" value="1"/>
</dbReference>
<feature type="domain" description="Cthe-2314-like HEPN" evidence="1">
    <location>
        <begin position="50"/>
        <end position="191"/>
    </location>
</feature>
<reference evidence="3" key="1">
    <citation type="journal article" date="2019" name="Int. J. Syst. Evol. Microbiol.">
        <title>The Global Catalogue of Microorganisms (GCM) 10K type strain sequencing project: providing services to taxonomists for standard genome sequencing and annotation.</title>
        <authorList>
            <consortium name="The Broad Institute Genomics Platform"/>
            <consortium name="The Broad Institute Genome Sequencing Center for Infectious Disease"/>
            <person name="Wu L."/>
            <person name="Ma J."/>
        </authorList>
    </citation>
    <scope>NUCLEOTIDE SEQUENCE [LARGE SCALE GENOMIC DNA]</scope>
    <source>
        <strain evidence="3">CCM 9147</strain>
    </source>
</reference>
<dbReference type="Proteomes" id="UP001597340">
    <property type="component" value="Unassembled WGS sequence"/>
</dbReference>
<evidence type="ECO:0000313" key="3">
    <source>
        <dbReference type="Proteomes" id="UP001597340"/>
    </source>
</evidence>
<dbReference type="RefSeq" id="WP_229526202.1">
    <property type="nucleotide sequence ID" value="NZ_JAFFQR010000112.1"/>
</dbReference>
<name>A0ABW4DAQ5_9BACL</name>
<keyword evidence="3" id="KW-1185">Reference proteome</keyword>
<dbReference type="EMBL" id="JBHTNZ010000002">
    <property type="protein sequence ID" value="MFD1460215.1"/>
    <property type="molecule type" value="Genomic_DNA"/>
</dbReference>
<gene>
    <name evidence="2" type="ORF">ACFQ5D_01855</name>
</gene>
<evidence type="ECO:0000259" key="1">
    <source>
        <dbReference type="Pfam" id="PF18730"/>
    </source>
</evidence>
<accession>A0ABW4DAQ5</accession>
<evidence type="ECO:0000313" key="2">
    <source>
        <dbReference type="EMBL" id="MFD1460215.1"/>
    </source>
</evidence>
<proteinExistence type="predicted"/>
<comment type="caution">
    <text evidence="2">The sequence shown here is derived from an EMBL/GenBank/DDBJ whole genome shotgun (WGS) entry which is preliminary data.</text>
</comment>
<dbReference type="InterPro" id="IPR041394">
    <property type="entry name" value="HEPN_Cthe2314"/>
</dbReference>
<organism evidence="2 3">
    <name type="scientific">Paenibacillus farraposensis</name>
    <dbReference type="NCBI Taxonomy" id="2807095"/>
    <lineage>
        <taxon>Bacteria</taxon>
        <taxon>Bacillati</taxon>
        <taxon>Bacillota</taxon>
        <taxon>Bacilli</taxon>
        <taxon>Bacillales</taxon>
        <taxon>Paenibacillaceae</taxon>
        <taxon>Paenibacillus</taxon>
    </lineage>
</organism>
<sequence length="257" mass="30740">MEELYNLIHPKYDDYLRLDQELRIPLRKDNQLSITESKIPFLEGYDISTWSTTFFDKVAQAEFSLINLLYIFEQGINDDEWLVKGKGTVRLLPHFEQKDYFLKFYFDYYVDNFFYKVSSALDVLSHISNRLYNWNMYKPSFKKCWDQKETESTVKLSNEQLYFALREIIEKPIYKDFRRIRNDFTHNHPPSSPTSGVIFYKDKERPVTNLGGEEYRITKSLSGDHIVYTSSGEIKKMVLEVWELLIDIIDVVNEHMR</sequence>
<protein>
    <submittedName>
        <fullName evidence="2">Cthe_2314 family HEPN domain-containing protein</fullName>
    </submittedName>
</protein>